<dbReference type="Gramene" id="KCW48067">
    <property type="protein sequence ID" value="KCW48067"/>
    <property type="gene ID" value="EUGRSUZ_K01815"/>
</dbReference>
<sequence length="118" mass="13478">MLRKIKAASTPDCKRQTDRQTPTHACTHREEQRHLNDRITAEQSEPKPRIARTQTIPPKSATQPKNPQTRPRAASAIRPDYPKTSRPNPPKTQRAISDHHKPNPRQALKTRKRITSNG</sequence>
<feature type="compositionally biased region" description="Polar residues" evidence="1">
    <location>
        <begin position="52"/>
        <end position="69"/>
    </location>
</feature>
<organism evidence="2">
    <name type="scientific">Eucalyptus grandis</name>
    <name type="common">Flooded gum</name>
    <dbReference type="NCBI Taxonomy" id="71139"/>
    <lineage>
        <taxon>Eukaryota</taxon>
        <taxon>Viridiplantae</taxon>
        <taxon>Streptophyta</taxon>
        <taxon>Embryophyta</taxon>
        <taxon>Tracheophyta</taxon>
        <taxon>Spermatophyta</taxon>
        <taxon>Magnoliopsida</taxon>
        <taxon>eudicotyledons</taxon>
        <taxon>Gunneridae</taxon>
        <taxon>Pentapetalae</taxon>
        <taxon>rosids</taxon>
        <taxon>malvids</taxon>
        <taxon>Myrtales</taxon>
        <taxon>Myrtaceae</taxon>
        <taxon>Myrtoideae</taxon>
        <taxon>Eucalypteae</taxon>
        <taxon>Eucalyptus</taxon>
    </lineage>
</organism>
<feature type="compositionally biased region" description="Basic residues" evidence="1">
    <location>
        <begin position="108"/>
        <end position="118"/>
    </location>
</feature>
<dbReference type="EMBL" id="KK198763">
    <property type="protein sequence ID" value="KCW48067.1"/>
    <property type="molecule type" value="Genomic_DNA"/>
</dbReference>
<proteinExistence type="predicted"/>
<feature type="compositionally biased region" description="Basic and acidic residues" evidence="1">
    <location>
        <begin position="27"/>
        <end position="48"/>
    </location>
</feature>
<evidence type="ECO:0000313" key="2">
    <source>
        <dbReference type="EMBL" id="KCW48067.1"/>
    </source>
</evidence>
<feature type="region of interest" description="Disordered" evidence="1">
    <location>
        <begin position="1"/>
        <end position="118"/>
    </location>
</feature>
<dbReference type="InParanoid" id="A0A059A1S9"/>
<dbReference type="AlphaFoldDB" id="A0A059A1S9"/>
<evidence type="ECO:0000256" key="1">
    <source>
        <dbReference type="SAM" id="MobiDB-lite"/>
    </source>
</evidence>
<accession>A0A059A1S9</accession>
<reference evidence="2" key="1">
    <citation type="submission" date="2013-07" db="EMBL/GenBank/DDBJ databases">
        <title>The genome of Eucalyptus grandis.</title>
        <authorList>
            <person name="Schmutz J."/>
            <person name="Hayes R."/>
            <person name="Myburg A."/>
            <person name="Tuskan G."/>
            <person name="Grattapaglia D."/>
            <person name="Rokhsar D.S."/>
        </authorList>
    </citation>
    <scope>NUCLEOTIDE SEQUENCE</scope>
    <source>
        <tissue evidence="2">Leaf extractions</tissue>
    </source>
</reference>
<gene>
    <name evidence="2" type="ORF">EUGRSUZ_K01815</name>
</gene>
<name>A0A059A1S9_EUCGR</name>
<protein>
    <submittedName>
        <fullName evidence="2">Uncharacterized protein</fullName>
    </submittedName>
</protein>